<dbReference type="GO" id="GO:0042026">
    <property type="term" value="P:protein refolding"/>
    <property type="evidence" value="ECO:0007669"/>
    <property type="project" value="UniProtKB-ARBA"/>
</dbReference>
<organism evidence="12 13">
    <name type="scientific">Candidatus Anaerobiospirillum pullicola</name>
    <dbReference type="NCBI Taxonomy" id="2838451"/>
    <lineage>
        <taxon>Bacteria</taxon>
        <taxon>Pseudomonadati</taxon>
        <taxon>Pseudomonadota</taxon>
        <taxon>Gammaproteobacteria</taxon>
        <taxon>Aeromonadales</taxon>
        <taxon>Succinivibrionaceae</taxon>
        <taxon>Anaerobiospirillum</taxon>
    </lineage>
</organism>
<dbReference type="InterPro" id="IPR046357">
    <property type="entry name" value="PPIase_dom_sf"/>
</dbReference>
<gene>
    <name evidence="12" type="ORF">H9847_09325</name>
</gene>
<dbReference type="PANTHER" id="PTHR47861:SF3">
    <property type="entry name" value="FKBP-TYPE PEPTIDYL-PROLYL CIS-TRANS ISOMERASE SLYD"/>
    <property type="match status" value="1"/>
</dbReference>
<protein>
    <recommendedName>
        <fullName evidence="10">Peptidyl-prolyl cis-trans isomerase</fullName>
        <ecNumber evidence="10">5.2.1.8</ecNumber>
    </recommendedName>
</protein>
<comment type="subcellular location">
    <subcellularLocation>
        <location evidence="2">Cytoplasm</location>
    </subcellularLocation>
</comment>
<dbReference type="GO" id="GO:0003755">
    <property type="term" value="F:peptidyl-prolyl cis-trans isomerase activity"/>
    <property type="evidence" value="ECO:0007669"/>
    <property type="project" value="UniProtKB-UniRule"/>
</dbReference>
<dbReference type="InterPro" id="IPR001179">
    <property type="entry name" value="PPIase_FKBP_dom"/>
</dbReference>
<dbReference type="AlphaFoldDB" id="A0A948THR2"/>
<comment type="similarity">
    <text evidence="3 10">Belongs to the FKBP-type PPIase family.</text>
</comment>
<comment type="function">
    <text evidence="8">Also involved in hydrogenase metallocenter assembly, probably by participating in the nickel insertion step. This function in hydrogenase biosynthesis requires chaperone activity and the presence of the metal-binding domain, but not PPIase activity.</text>
</comment>
<evidence type="ECO:0000259" key="11">
    <source>
        <dbReference type="PROSITE" id="PS50059"/>
    </source>
</evidence>
<name>A0A948THR2_9GAMM</name>
<dbReference type="SUPFAM" id="SSF54534">
    <property type="entry name" value="FKBP-like"/>
    <property type="match status" value="1"/>
</dbReference>
<keyword evidence="4" id="KW-0963">Cytoplasm</keyword>
<keyword evidence="7 9" id="KW-0413">Isomerase</keyword>
<evidence type="ECO:0000256" key="5">
    <source>
        <dbReference type="ARBA" id="ARBA00023110"/>
    </source>
</evidence>
<evidence type="ECO:0000256" key="7">
    <source>
        <dbReference type="ARBA" id="ARBA00023235"/>
    </source>
</evidence>
<sequence length="265" mass="29380">MKIVDNCVVTVSYMVTDEEDKVVGRTDPDRPAMALMGKHYFVPGLEKALYDHEKGDEFVLTLAPEEAFGEVNQGLIQTLDRAMFGNFPVAVDNVFEADTSAGPQLVRVVEVTDNTVTVDGNHPLAGKTLKFFVTVDDVREATPEEIEHGHAHRDGKCSFADPYGEEAEHQCCCGRHHHDGEDGEHHCGCGHHHHHDGEEGEGGDHHCCCGHHHDGAEGEEGEHHCGCGHHHHHHHDGEDGEHHCGCGHHHHHHHHHHDDDAEKKD</sequence>
<evidence type="ECO:0000256" key="1">
    <source>
        <dbReference type="ARBA" id="ARBA00000971"/>
    </source>
</evidence>
<evidence type="ECO:0000256" key="8">
    <source>
        <dbReference type="ARBA" id="ARBA00037071"/>
    </source>
</evidence>
<keyword evidence="5 9" id="KW-0697">Rotamase</keyword>
<evidence type="ECO:0000313" key="13">
    <source>
        <dbReference type="Proteomes" id="UP000733611"/>
    </source>
</evidence>
<dbReference type="PROSITE" id="PS50059">
    <property type="entry name" value="FKBP_PPIASE"/>
    <property type="match status" value="1"/>
</dbReference>
<reference evidence="12" key="2">
    <citation type="submission" date="2021-04" db="EMBL/GenBank/DDBJ databases">
        <authorList>
            <person name="Gilroy R."/>
        </authorList>
    </citation>
    <scope>NUCLEOTIDE SEQUENCE</scope>
    <source>
        <strain evidence="12">378</strain>
    </source>
</reference>
<dbReference type="Proteomes" id="UP000733611">
    <property type="component" value="Unassembled WGS sequence"/>
</dbReference>
<comment type="caution">
    <text evidence="12">The sequence shown here is derived from an EMBL/GenBank/DDBJ whole genome shotgun (WGS) entry which is preliminary data.</text>
</comment>
<evidence type="ECO:0000256" key="10">
    <source>
        <dbReference type="RuleBase" id="RU003915"/>
    </source>
</evidence>
<evidence type="ECO:0000256" key="6">
    <source>
        <dbReference type="ARBA" id="ARBA00023186"/>
    </source>
</evidence>
<keyword evidence="6" id="KW-0143">Chaperone</keyword>
<evidence type="ECO:0000256" key="3">
    <source>
        <dbReference type="ARBA" id="ARBA00006577"/>
    </source>
</evidence>
<comment type="catalytic activity">
    <reaction evidence="1 9 10">
        <text>[protein]-peptidylproline (omega=180) = [protein]-peptidylproline (omega=0)</text>
        <dbReference type="Rhea" id="RHEA:16237"/>
        <dbReference type="Rhea" id="RHEA-COMP:10747"/>
        <dbReference type="Rhea" id="RHEA-COMP:10748"/>
        <dbReference type="ChEBI" id="CHEBI:83833"/>
        <dbReference type="ChEBI" id="CHEBI:83834"/>
        <dbReference type="EC" id="5.2.1.8"/>
    </reaction>
</comment>
<dbReference type="GO" id="GO:0005737">
    <property type="term" value="C:cytoplasm"/>
    <property type="evidence" value="ECO:0007669"/>
    <property type="project" value="UniProtKB-SubCell"/>
</dbReference>
<proteinExistence type="inferred from homology"/>
<dbReference type="Pfam" id="PF00254">
    <property type="entry name" value="FKBP_C"/>
    <property type="match status" value="1"/>
</dbReference>
<feature type="domain" description="PPIase FKBP-type" evidence="11">
    <location>
        <begin position="6"/>
        <end position="103"/>
    </location>
</feature>
<evidence type="ECO:0000256" key="4">
    <source>
        <dbReference type="ARBA" id="ARBA00022490"/>
    </source>
</evidence>
<dbReference type="Gene3D" id="3.10.50.40">
    <property type="match status" value="1"/>
</dbReference>
<accession>A0A948THR2</accession>
<evidence type="ECO:0000256" key="9">
    <source>
        <dbReference type="PROSITE-ProRule" id="PRU00277"/>
    </source>
</evidence>
<dbReference type="PANTHER" id="PTHR47861">
    <property type="entry name" value="FKBP-TYPE PEPTIDYL-PROLYL CIS-TRANS ISOMERASE SLYD"/>
    <property type="match status" value="1"/>
</dbReference>
<dbReference type="EMBL" id="JAHLFE010000189">
    <property type="protein sequence ID" value="MBU3845042.1"/>
    <property type="molecule type" value="Genomic_DNA"/>
</dbReference>
<dbReference type="EC" id="5.2.1.8" evidence="10"/>
<reference evidence="12" key="1">
    <citation type="journal article" date="2021" name="PeerJ">
        <title>Extensive microbial diversity within the chicken gut microbiome revealed by metagenomics and culture.</title>
        <authorList>
            <person name="Gilroy R."/>
            <person name="Ravi A."/>
            <person name="Getino M."/>
            <person name="Pursley I."/>
            <person name="Horton D.L."/>
            <person name="Alikhan N.F."/>
            <person name="Baker D."/>
            <person name="Gharbi K."/>
            <person name="Hall N."/>
            <person name="Watson M."/>
            <person name="Adriaenssens E.M."/>
            <person name="Foster-Nyarko E."/>
            <person name="Jarju S."/>
            <person name="Secka A."/>
            <person name="Antonio M."/>
            <person name="Oren A."/>
            <person name="Chaudhuri R.R."/>
            <person name="La Ragione R."/>
            <person name="Hildebrand F."/>
            <person name="Pallen M.J."/>
        </authorList>
    </citation>
    <scope>NUCLEOTIDE SEQUENCE</scope>
    <source>
        <strain evidence="12">378</strain>
    </source>
</reference>
<evidence type="ECO:0000256" key="2">
    <source>
        <dbReference type="ARBA" id="ARBA00004496"/>
    </source>
</evidence>
<evidence type="ECO:0000313" key="12">
    <source>
        <dbReference type="EMBL" id="MBU3845042.1"/>
    </source>
</evidence>